<comment type="similarity">
    <text evidence="1">Belongs to the metallo-beta-lactamase superfamily. Class-B beta-lactamase family.</text>
</comment>
<dbReference type="Pfam" id="PF00753">
    <property type="entry name" value="Lactamase_B"/>
    <property type="match status" value="1"/>
</dbReference>
<proteinExistence type="inferred from homology"/>
<dbReference type="Gene3D" id="3.60.15.10">
    <property type="entry name" value="Ribonuclease Z/Hydroxyacylglutathione hydrolase-like"/>
    <property type="match status" value="1"/>
</dbReference>
<dbReference type="GO" id="GO:0017001">
    <property type="term" value="P:antibiotic catabolic process"/>
    <property type="evidence" value="ECO:0007669"/>
    <property type="project" value="UniProtKB-ARBA"/>
</dbReference>
<evidence type="ECO:0000256" key="1">
    <source>
        <dbReference type="ARBA" id="ARBA00005250"/>
    </source>
</evidence>
<dbReference type="PANTHER" id="PTHR42951">
    <property type="entry name" value="METALLO-BETA-LACTAMASE DOMAIN-CONTAINING"/>
    <property type="match status" value="1"/>
</dbReference>
<gene>
    <name evidence="4" type="ORF">AVDCRST_MAG73-364</name>
</gene>
<dbReference type="PANTHER" id="PTHR42951:SF4">
    <property type="entry name" value="ACYL-COENZYME A THIOESTERASE MBLAC2"/>
    <property type="match status" value="1"/>
</dbReference>
<accession>A0A6J4TIL9</accession>
<dbReference type="AlphaFoldDB" id="A0A6J4TIL9"/>
<name>A0A6J4TIL9_9BACT</name>
<evidence type="ECO:0000259" key="3">
    <source>
        <dbReference type="SMART" id="SM00849"/>
    </source>
</evidence>
<feature type="domain" description="Metallo-beta-lactamase" evidence="3">
    <location>
        <begin position="35"/>
        <end position="226"/>
    </location>
</feature>
<dbReference type="InterPro" id="IPR050855">
    <property type="entry name" value="NDM-1-like"/>
</dbReference>
<keyword evidence="4" id="KW-0378">Hydrolase</keyword>
<protein>
    <submittedName>
        <fullName evidence="4">MBL-fold metallo-hydrolase superfamily</fullName>
    </submittedName>
</protein>
<dbReference type="EMBL" id="CADCWE010000021">
    <property type="protein sequence ID" value="CAA9524213.1"/>
    <property type="molecule type" value="Genomic_DNA"/>
</dbReference>
<organism evidence="4">
    <name type="scientific">uncultured Thermomicrobiales bacterium</name>
    <dbReference type="NCBI Taxonomy" id="1645740"/>
    <lineage>
        <taxon>Bacteria</taxon>
        <taxon>Pseudomonadati</taxon>
        <taxon>Thermomicrobiota</taxon>
        <taxon>Thermomicrobia</taxon>
        <taxon>Thermomicrobiales</taxon>
        <taxon>environmental samples</taxon>
    </lineage>
</organism>
<reference evidence="4" key="1">
    <citation type="submission" date="2020-02" db="EMBL/GenBank/DDBJ databases">
        <authorList>
            <person name="Meier V. D."/>
        </authorList>
    </citation>
    <scope>NUCLEOTIDE SEQUENCE</scope>
    <source>
        <strain evidence="4">AVDCRST_MAG73</strain>
    </source>
</reference>
<feature type="region of interest" description="Disordered" evidence="2">
    <location>
        <begin position="115"/>
        <end position="137"/>
    </location>
</feature>
<evidence type="ECO:0000313" key="4">
    <source>
        <dbReference type="EMBL" id="CAA9524213.1"/>
    </source>
</evidence>
<dbReference type="InterPro" id="IPR001279">
    <property type="entry name" value="Metallo-B-lactamas"/>
</dbReference>
<sequence>MPAFPDPADLDQGWFAVVEIRPGVFQITEPLHDEVVSSYLVVGTERAVLLDTGTGSGDLRAVVERLSDRPLTIVHSHAHWDHIAGDARFAADTPILVHPAEAGLLAAGRPAAKRREDLHPSRLSGSLPLGTDPDAPLPPVRATGFVRDGDVFDLGGRTLEAIHAPGHSPGGVVFLDRAGRLLFAMDVAYPGALYAQEADADLDAYRATMAKLARLAPDLDAVLPSHNVGPMDPNSLPAMRDAFDAIAAGRAPDRVEGKTAHHEFAGFSIMVPATTGPRRENV</sequence>
<evidence type="ECO:0000256" key="2">
    <source>
        <dbReference type="SAM" id="MobiDB-lite"/>
    </source>
</evidence>
<dbReference type="InterPro" id="IPR036866">
    <property type="entry name" value="RibonucZ/Hydroxyglut_hydro"/>
</dbReference>
<dbReference type="SUPFAM" id="SSF56281">
    <property type="entry name" value="Metallo-hydrolase/oxidoreductase"/>
    <property type="match status" value="1"/>
</dbReference>
<dbReference type="SMART" id="SM00849">
    <property type="entry name" value="Lactamase_B"/>
    <property type="match status" value="1"/>
</dbReference>
<dbReference type="GO" id="GO:0016787">
    <property type="term" value="F:hydrolase activity"/>
    <property type="evidence" value="ECO:0007669"/>
    <property type="project" value="UniProtKB-KW"/>
</dbReference>